<dbReference type="AlphaFoldDB" id="G0VSC0"/>
<name>G0VSC0_MEGEL</name>
<sequence>MTSLEKNLLDQVTFIVDKENRIVKCLPKYAKEMGLQRATECIVANMVNDKMEIYAVSESGLLFTPAFKQYRLNKNQCFAVAKCSPNDTFDEKVGKRVAFNKLKLRLVRVAAKVSAKISYNASQACICFDLDTIDALDNLADTMYNNKKKE</sequence>
<dbReference type="HOGENOM" id="CLU_1738335_0_0_9"/>
<gene>
    <name evidence="1" type="ORF">MELS_1942</name>
</gene>
<reference evidence="1 2" key="1">
    <citation type="journal article" date="2011" name="J. Bacteriol.">
        <title>Genome Sequence of the Ruminal Bacterium Megasphaera elsdenii.</title>
        <authorList>
            <person name="Marx H."/>
            <person name="Graf A.B."/>
            <person name="Tatto N."/>
            <person name="Thallinger G.G."/>
            <person name="Mattanovich D."/>
            <person name="Sauer M."/>
        </authorList>
    </citation>
    <scope>NUCLEOTIDE SEQUENCE [LARGE SCALE GENOMIC DNA]</scope>
    <source>
        <strain evidence="1 2">DSM 20460</strain>
    </source>
</reference>
<keyword evidence="2" id="KW-1185">Reference proteome</keyword>
<dbReference type="RefSeq" id="WP_014016883.1">
    <property type="nucleotide sequence ID" value="NC_015873.1"/>
</dbReference>
<evidence type="ECO:0000313" key="1">
    <source>
        <dbReference type="EMBL" id="CCC74160.1"/>
    </source>
</evidence>
<dbReference type="EMBL" id="HE576794">
    <property type="protein sequence ID" value="CCC74160.1"/>
    <property type="molecule type" value="Genomic_DNA"/>
</dbReference>
<dbReference type="KEGG" id="med:MELS_1942"/>
<protein>
    <submittedName>
        <fullName evidence="1">Uncharacterized protein</fullName>
    </submittedName>
</protein>
<proteinExistence type="predicted"/>
<dbReference type="GeneID" id="97492505"/>
<dbReference type="STRING" id="1064535.MELS_1942"/>
<dbReference type="Proteomes" id="UP000010111">
    <property type="component" value="Chromosome"/>
</dbReference>
<organism evidence="1 2">
    <name type="scientific">Megasphaera elsdenii DSM 20460</name>
    <dbReference type="NCBI Taxonomy" id="1064535"/>
    <lineage>
        <taxon>Bacteria</taxon>
        <taxon>Bacillati</taxon>
        <taxon>Bacillota</taxon>
        <taxon>Negativicutes</taxon>
        <taxon>Veillonellales</taxon>
        <taxon>Veillonellaceae</taxon>
        <taxon>Megasphaera</taxon>
    </lineage>
</organism>
<accession>G0VSC0</accession>
<evidence type="ECO:0000313" key="2">
    <source>
        <dbReference type="Proteomes" id="UP000010111"/>
    </source>
</evidence>